<evidence type="ECO:0000256" key="1">
    <source>
        <dbReference type="SAM" id="Phobius"/>
    </source>
</evidence>
<feature type="transmembrane region" description="Helical" evidence="1">
    <location>
        <begin position="38"/>
        <end position="57"/>
    </location>
</feature>
<gene>
    <name evidence="2" type="ORF">MZV50_20960</name>
</gene>
<keyword evidence="1" id="KW-0472">Membrane</keyword>
<keyword evidence="1" id="KW-0812">Transmembrane</keyword>
<dbReference type="EMBL" id="CP096040">
    <property type="protein sequence ID" value="USQ95006.1"/>
    <property type="molecule type" value="Genomic_DNA"/>
</dbReference>
<feature type="transmembrane region" description="Helical" evidence="1">
    <location>
        <begin position="69"/>
        <end position="89"/>
    </location>
</feature>
<name>A0ABY4ZQY8_9CAUL</name>
<sequence>MLTSLLLFFYIFIWPVILPLICIVAVARAARPVFAKVVTRLALVIAVTAVPLVFVIQTEADHDLPLASLMLYPIAVACLGLTALLRLMLIRMKRPKAQA</sequence>
<evidence type="ECO:0000313" key="3">
    <source>
        <dbReference type="Proteomes" id="UP001057520"/>
    </source>
</evidence>
<keyword evidence="3" id="KW-1185">Reference proteome</keyword>
<organism evidence="2 3">
    <name type="scientific">Caulobacter segnis</name>
    <dbReference type="NCBI Taxonomy" id="88688"/>
    <lineage>
        <taxon>Bacteria</taxon>
        <taxon>Pseudomonadati</taxon>
        <taxon>Pseudomonadota</taxon>
        <taxon>Alphaproteobacteria</taxon>
        <taxon>Caulobacterales</taxon>
        <taxon>Caulobacteraceae</taxon>
        <taxon>Caulobacter</taxon>
    </lineage>
</organism>
<protein>
    <submittedName>
        <fullName evidence="2">Uncharacterized protein</fullName>
    </submittedName>
</protein>
<proteinExistence type="predicted"/>
<feature type="transmembrane region" description="Helical" evidence="1">
    <location>
        <begin position="6"/>
        <end position="26"/>
    </location>
</feature>
<dbReference type="Proteomes" id="UP001057520">
    <property type="component" value="Chromosome"/>
</dbReference>
<evidence type="ECO:0000313" key="2">
    <source>
        <dbReference type="EMBL" id="USQ95006.1"/>
    </source>
</evidence>
<reference evidence="2 3" key="1">
    <citation type="submission" date="2022-04" db="EMBL/GenBank/DDBJ databases">
        <title>Genome sequence of soybean root-associated Caulobacter segnis RL271.</title>
        <authorList>
            <person name="Longley R."/>
            <person name="Bonito G."/>
            <person name="Trigodet F."/>
            <person name="Crosson S."/>
            <person name="Fiebig A."/>
        </authorList>
    </citation>
    <scope>NUCLEOTIDE SEQUENCE [LARGE SCALE GENOMIC DNA]</scope>
    <source>
        <strain evidence="2 3">RL271</strain>
    </source>
</reference>
<accession>A0ABY4ZQY8</accession>
<keyword evidence="1" id="KW-1133">Transmembrane helix</keyword>